<keyword evidence="2" id="KW-1185">Reference proteome</keyword>
<dbReference type="Gene3D" id="3.40.50.1820">
    <property type="entry name" value="alpha/beta hydrolase"/>
    <property type="match status" value="1"/>
</dbReference>
<evidence type="ECO:0008006" key="3">
    <source>
        <dbReference type="Google" id="ProtNLM"/>
    </source>
</evidence>
<accession>A0ABV5LPW2</accession>
<dbReference type="SUPFAM" id="SSF53474">
    <property type="entry name" value="alpha/beta-Hydrolases"/>
    <property type="match status" value="1"/>
</dbReference>
<dbReference type="RefSeq" id="WP_380134562.1">
    <property type="nucleotide sequence ID" value="NZ_JBHLUI010000002.1"/>
</dbReference>
<reference evidence="1 2" key="1">
    <citation type="submission" date="2024-09" db="EMBL/GenBank/DDBJ databases">
        <authorList>
            <person name="Sun Q."/>
            <person name="Mori K."/>
        </authorList>
    </citation>
    <scope>NUCLEOTIDE SEQUENCE [LARGE SCALE GENOMIC DNA]</scope>
    <source>
        <strain evidence="1 2">TISTR 1856</strain>
    </source>
</reference>
<dbReference type="InterPro" id="IPR029058">
    <property type="entry name" value="AB_hydrolase_fold"/>
</dbReference>
<evidence type="ECO:0000313" key="2">
    <source>
        <dbReference type="Proteomes" id="UP001589748"/>
    </source>
</evidence>
<dbReference type="EMBL" id="JBHMDM010000002">
    <property type="protein sequence ID" value="MFB9376106.1"/>
    <property type="molecule type" value="Genomic_DNA"/>
</dbReference>
<dbReference type="Proteomes" id="UP001589748">
    <property type="component" value="Unassembled WGS sequence"/>
</dbReference>
<evidence type="ECO:0000313" key="1">
    <source>
        <dbReference type="EMBL" id="MFB9376106.1"/>
    </source>
</evidence>
<comment type="caution">
    <text evidence="1">The sequence shown here is derived from an EMBL/GenBank/DDBJ whole genome shotgun (WGS) entry which is preliminary data.</text>
</comment>
<organism evidence="1 2">
    <name type="scientific">Kineococcus gynurae</name>
    <dbReference type="NCBI Taxonomy" id="452979"/>
    <lineage>
        <taxon>Bacteria</taxon>
        <taxon>Bacillati</taxon>
        <taxon>Actinomycetota</taxon>
        <taxon>Actinomycetes</taxon>
        <taxon>Kineosporiales</taxon>
        <taxon>Kineosporiaceae</taxon>
        <taxon>Kineococcus</taxon>
    </lineage>
</organism>
<protein>
    <recommendedName>
        <fullName evidence="3">PGAP1-like protein</fullName>
    </recommendedName>
</protein>
<proteinExistence type="predicted"/>
<gene>
    <name evidence="1" type="ORF">ACFFVI_03905</name>
</gene>
<name>A0ABV5LPW2_9ACTN</name>
<sequence>MSGGITVRTGSGVRVAVDPAELVGVADRVSAQAVRFAEITASAAGLLAAPELVTASLPAPAEGATAVGSLAELLATSALAAARLTETAVQLQTAALAYEVGEAAAGAVLAAARARAGATALALAPFALGATAQAAGVFLVLDLAHRAGRLTLHLVRTAGAGLADGELDETERGALRSAAVDGLTGLDEQVAGDAVRVLRAGGAELAEHPDLVQALVELTPEVVRAGAAASPLFAAVVAQRSPELLLAGDGSPDKVAADAAGVARLLTGLAAVAPVFGATAVSVTRLPPGRGTPARAPTGVAEILQGVRINSGGWSGGADLASRLAPAAPPPPGTVRVEQVVRGGRRSWIVEIPGTQTWRAGTPVGGTPMDLTANLDLVAGSGTAVEAGVVEAMRQAGIAPGEPVLLAGHSQGGLTAAAVAADPRLREEFTVTHVLTAGSPVDGIPVPSDVRVLQLEHTGDLVPRLDGVRAGGGEGRIVVTADVGAGLAAHESDAYLRTARAVDASDDPALRAYLESAAPFLDAPGTTVTATDYRLTRR</sequence>